<evidence type="ECO:0000259" key="18">
    <source>
        <dbReference type="Pfam" id="PF07687"/>
    </source>
</evidence>
<evidence type="ECO:0000256" key="9">
    <source>
        <dbReference type="ARBA" id="ARBA00022801"/>
    </source>
</evidence>
<dbReference type="InterPro" id="IPR047177">
    <property type="entry name" value="Pept_M20A"/>
</dbReference>
<evidence type="ECO:0000256" key="11">
    <source>
        <dbReference type="ARBA" id="ARBA00022843"/>
    </source>
</evidence>
<dbReference type="CDD" id="cd05674">
    <property type="entry name" value="M20_yscS"/>
    <property type="match status" value="1"/>
</dbReference>
<keyword evidence="10 16" id="KW-0862">Zinc</keyword>
<keyword evidence="12 17" id="KW-1133">Transmembrane helix</keyword>
<comment type="similarity">
    <text evidence="3">Belongs to the peptidase M20A family.</text>
</comment>
<keyword evidence="11" id="KW-0832">Ubl conjugation</keyword>
<keyword evidence="13 17" id="KW-0472">Membrane</keyword>
<dbReference type="Pfam" id="PF07687">
    <property type="entry name" value="M20_dimer"/>
    <property type="match status" value="1"/>
</dbReference>
<evidence type="ECO:0000256" key="2">
    <source>
        <dbReference type="ARBA" id="ARBA00004167"/>
    </source>
</evidence>
<dbReference type="Gene3D" id="3.30.70.360">
    <property type="match status" value="1"/>
</dbReference>
<evidence type="ECO:0000256" key="3">
    <source>
        <dbReference type="ARBA" id="ARBA00006247"/>
    </source>
</evidence>
<evidence type="ECO:0000256" key="6">
    <source>
        <dbReference type="ARBA" id="ARBA00022670"/>
    </source>
</evidence>
<reference evidence="20" key="1">
    <citation type="submission" date="2018-06" db="EMBL/GenBank/DDBJ databases">
        <authorList>
            <person name="Guldener U."/>
        </authorList>
    </citation>
    <scope>NUCLEOTIDE SEQUENCE [LARGE SCALE GENOMIC DNA]</scope>
    <source>
        <strain evidence="20">UTAD17</strain>
    </source>
</reference>
<dbReference type="InterPro" id="IPR017141">
    <property type="entry name" value="Pept_M20_carboxypep"/>
</dbReference>
<sequence length="583" mass="65437">MAIKLQEYNELPQSSKNSIQKLISNRKRILSLVSIFAFLFLLLTLRPHPSYFLKAVDGNGSLCPKIEPMSPSYVNNSIEKILYDPEFKEKSIKKFSGALKIPTVVQDINPPPSEDLEFWSAFFDFHQYLEKTFPLIYATLKVEKVNEVGLLYTWEGTNPSLKPMMLTAHQDVVPVNPDTWNDWSYGPFSGTYDPITNTLWGRGSLDCKNLLIAELEAVEELISNGYIPERTVLLAFGFDEESSGVLGASHIGPFVLERYGKDGIYSIVDEGFGVAKINDNLYVATPITAEKGYVDVEIQVKGHGGHSSIPPKHTNVGVAANFVSLLEYHPFKPQYTPSNPVWSFLYCLAEHDENLTPAAKKTILASKESKKEQKKLLSYLSDIFEFKELIRTSQAVDIFNGGIKSNALPEGATVVVNHRIETGSNVKDTIDHDLDIATTVARKFGYGLVFQGETLIPETPLGFIEVTTTNKSLEPAPRSPKEGSPVWEVFSRTIQDVFGTWVFRDGDIDFYVSESQASFNTDTRYYWDLTKNIYRFFGSVITADQFSLFHSVNEHIEYSAHLSAVGFIYEYILNVNEHASGES</sequence>
<dbReference type="InterPro" id="IPR011650">
    <property type="entry name" value="Peptidase_M20_dimer"/>
</dbReference>
<evidence type="ECO:0000313" key="19">
    <source>
        <dbReference type="EMBL" id="SSD61734.1"/>
    </source>
</evidence>
<evidence type="ECO:0000313" key="20">
    <source>
        <dbReference type="Proteomes" id="UP000262825"/>
    </source>
</evidence>
<dbReference type="InterPro" id="IPR002933">
    <property type="entry name" value="Peptidase_M20"/>
</dbReference>
<keyword evidence="14" id="KW-0325">Glycoprotein</keyword>
<dbReference type="Pfam" id="PF01546">
    <property type="entry name" value="Peptidase_M20"/>
    <property type="match status" value="1"/>
</dbReference>
<dbReference type="GO" id="GO:0016020">
    <property type="term" value="C:membrane"/>
    <property type="evidence" value="ECO:0007669"/>
    <property type="project" value="UniProtKB-SubCell"/>
</dbReference>
<dbReference type="AlphaFoldDB" id="A0A376BAZ6"/>
<organism evidence="19 20">
    <name type="scientific">Saccharomycodes ludwigii</name>
    <dbReference type="NCBI Taxonomy" id="36035"/>
    <lineage>
        <taxon>Eukaryota</taxon>
        <taxon>Fungi</taxon>
        <taxon>Dikarya</taxon>
        <taxon>Ascomycota</taxon>
        <taxon>Saccharomycotina</taxon>
        <taxon>Saccharomycetes</taxon>
        <taxon>Saccharomycodales</taxon>
        <taxon>Saccharomycodaceae</taxon>
        <taxon>Saccharomycodes</taxon>
    </lineage>
</organism>
<protein>
    <submittedName>
        <fullName evidence="19">Related to Carboxypeptidase S</fullName>
    </submittedName>
</protein>
<keyword evidence="8 16" id="KW-0479">Metal-binding</keyword>
<proteinExistence type="inferred from homology"/>
<dbReference type="GO" id="GO:0051603">
    <property type="term" value="P:proteolysis involved in protein catabolic process"/>
    <property type="evidence" value="ECO:0007669"/>
    <property type="project" value="TreeGrafter"/>
</dbReference>
<dbReference type="Gene3D" id="3.40.630.10">
    <property type="entry name" value="Zn peptidases"/>
    <property type="match status" value="1"/>
</dbReference>
<evidence type="ECO:0000256" key="17">
    <source>
        <dbReference type="SAM" id="Phobius"/>
    </source>
</evidence>
<evidence type="ECO:0000256" key="1">
    <source>
        <dbReference type="ARBA" id="ARBA00001947"/>
    </source>
</evidence>
<feature type="active site" evidence="15">
    <location>
        <position position="171"/>
    </location>
</feature>
<evidence type="ECO:0000256" key="8">
    <source>
        <dbReference type="ARBA" id="ARBA00022723"/>
    </source>
</evidence>
<gene>
    <name evidence="19" type="ORF">SCODWIG_03495</name>
</gene>
<evidence type="ECO:0000256" key="4">
    <source>
        <dbReference type="ARBA" id="ARBA00022499"/>
    </source>
</evidence>
<dbReference type="GO" id="GO:0000328">
    <property type="term" value="C:fungal-type vacuole lumen"/>
    <property type="evidence" value="ECO:0007669"/>
    <property type="project" value="TreeGrafter"/>
</dbReference>
<keyword evidence="9" id="KW-0378">Hydrolase</keyword>
<evidence type="ECO:0000256" key="7">
    <source>
        <dbReference type="ARBA" id="ARBA00022692"/>
    </source>
</evidence>
<comment type="cofactor">
    <cofactor evidence="1">
        <name>Zn(2+)</name>
        <dbReference type="ChEBI" id="CHEBI:29105"/>
    </cofactor>
</comment>
<dbReference type="OrthoDB" id="3064516at2759"/>
<dbReference type="InterPro" id="IPR036264">
    <property type="entry name" value="Bact_exopeptidase_dim_dom"/>
</dbReference>
<feature type="binding site" evidence="16">
    <location>
        <position position="241"/>
    </location>
    <ligand>
        <name>Zn(2+)</name>
        <dbReference type="ChEBI" id="CHEBI:29105"/>
        <label>1</label>
    </ligand>
</feature>
<keyword evidence="7 17" id="KW-0812">Transmembrane</keyword>
<feature type="transmembrane region" description="Helical" evidence="17">
    <location>
        <begin position="29"/>
        <end position="45"/>
    </location>
</feature>
<dbReference type="PANTHER" id="PTHR45962">
    <property type="entry name" value="N-FATTY-ACYL-AMINO ACID SYNTHASE/HYDROLASE PM20D1"/>
    <property type="match status" value="1"/>
</dbReference>
<comment type="subcellular location">
    <subcellularLocation>
        <location evidence="2">Membrane</location>
        <topology evidence="2">Single-pass membrane protein</topology>
    </subcellularLocation>
</comment>
<dbReference type="PIRSF" id="PIRSF037217">
    <property type="entry name" value="Carboxypeptidase_S"/>
    <property type="match status" value="1"/>
</dbReference>
<feature type="active site" description="Proton acceptor" evidence="15">
    <location>
        <position position="240"/>
    </location>
</feature>
<feature type="binding site" evidence="16">
    <location>
        <position position="169"/>
    </location>
    <ligand>
        <name>Zn(2+)</name>
        <dbReference type="ChEBI" id="CHEBI:29105"/>
        <label>2</label>
    </ligand>
</feature>
<keyword evidence="5 19" id="KW-0121">Carboxypeptidase</keyword>
<evidence type="ECO:0000256" key="14">
    <source>
        <dbReference type="ARBA" id="ARBA00023180"/>
    </source>
</evidence>
<keyword evidence="20" id="KW-1185">Reference proteome</keyword>
<dbReference type="SUPFAM" id="SSF55031">
    <property type="entry name" value="Bacterial exopeptidase dimerisation domain"/>
    <property type="match status" value="1"/>
</dbReference>
<evidence type="ECO:0000256" key="15">
    <source>
        <dbReference type="PIRSR" id="PIRSR037217-1"/>
    </source>
</evidence>
<evidence type="ECO:0000256" key="10">
    <source>
        <dbReference type="ARBA" id="ARBA00022833"/>
    </source>
</evidence>
<evidence type="ECO:0000256" key="13">
    <source>
        <dbReference type="ARBA" id="ARBA00023136"/>
    </source>
</evidence>
<dbReference type="Proteomes" id="UP000262825">
    <property type="component" value="Unassembled WGS sequence"/>
</dbReference>
<dbReference type="GO" id="GO:0004181">
    <property type="term" value="F:metallocarboxypeptidase activity"/>
    <property type="evidence" value="ECO:0007669"/>
    <property type="project" value="InterPro"/>
</dbReference>
<dbReference type="SUPFAM" id="SSF53187">
    <property type="entry name" value="Zn-dependent exopeptidases"/>
    <property type="match status" value="1"/>
</dbReference>
<evidence type="ECO:0000256" key="12">
    <source>
        <dbReference type="ARBA" id="ARBA00022989"/>
    </source>
</evidence>
<dbReference type="FunFam" id="3.40.630.10:FF:000098">
    <property type="entry name" value="Gly-Xaa carboxypeptidase"/>
    <property type="match status" value="1"/>
</dbReference>
<keyword evidence="6" id="KW-0645">Protease</keyword>
<keyword evidence="4" id="KW-1017">Isopeptide bond</keyword>
<dbReference type="PANTHER" id="PTHR45962:SF1">
    <property type="entry name" value="N-FATTY-ACYL-AMINO ACID SYNTHASE_HYDROLASE PM20D1"/>
    <property type="match status" value="1"/>
</dbReference>
<feature type="domain" description="Peptidase M20 dimerisation" evidence="18">
    <location>
        <begin position="288"/>
        <end position="431"/>
    </location>
</feature>
<feature type="binding site" evidence="16">
    <location>
        <position position="206"/>
    </location>
    <ligand>
        <name>Zn(2+)</name>
        <dbReference type="ChEBI" id="CHEBI:29105"/>
        <label>2</label>
    </ligand>
</feature>
<name>A0A376BAZ6_9ASCO</name>
<feature type="binding site" evidence="16">
    <location>
        <position position="550"/>
    </location>
    <ligand>
        <name>Zn(2+)</name>
        <dbReference type="ChEBI" id="CHEBI:29105"/>
        <label>1</label>
    </ligand>
</feature>
<dbReference type="VEuPathDB" id="FungiDB:SCODWIG_03495"/>
<feature type="binding site" evidence="16">
    <location>
        <position position="269"/>
    </location>
    <ligand>
        <name>Zn(2+)</name>
        <dbReference type="ChEBI" id="CHEBI:29105"/>
        <label>2</label>
    </ligand>
</feature>
<accession>A0A376BAZ6</accession>
<dbReference type="EMBL" id="UFAJ01000862">
    <property type="protein sequence ID" value="SSD61734.1"/>
    <property type="molecule type" value="Genomic_DNA"/>
</dbReference>
<evidence type="ECO:0000256" key="16">
    <source>
        <dbReference type="PIRSR" id="PIRSR037217-2"/>
    </source>
</evidence>
<feature type="binding site" evidence="16">
    <location>
        <position position="206"/>
    </location>
    <ligand>
        <name>Zn(2+)</name>
        <dbReference type="ChEBI" id="CHEBI:29105"/>
        <label>1</label>
    </ligand>
</feature>
<evidence type="ECO:0000256" key="5">
    <source>
        <dbReference type="ARBA" id="ARBA00022645"/>
    </source>
</evidence>
<dbReference type="GO" id="GO:0046872">
    <property type="term" value="F:metal ion binding"/>
    <property type="evidence" value="ECO:0007669"/>
    <property type="project" value="UniProtKB-KW"/>
</dbReference>